<evidence type="ECO:0000256" key="2">
    <source>
        <dbReference type="ARBA" id="ARBA00023054"/>
    </source>
</evidence>
<dbReference type="GO" id="GO:0030313">
    <property type="term" value="C:cell envelope"/>
    <property type="evidence" value="ECO:0007669"/>
    <property type="project" value="UniProtKB-SubCell"/>
</dbReference>
<feature type="transmembrane region" description="Helical" evidence="4">
    <location>
        <begin position="29"/>
        <end position="50"/>
    </location>
</feature>
<evidence type="ECO:0000256" key="4">
    <source>
        <dbReference type="SAM" id="Phobius"/>
    </source>
</evidence>
<dbReference type="InterPro" id="IPR050465">
    <property type="entry name" value="UPF0194_transport"/>
</dbReference>
<dbReference type="InterPro" id="IPR011053">
    <property type="entry name" value="Single_hybrid_motif"/>
</dbReference>
<dbReference type="Gene3D" id="2.40.50.100">
    <property type="match status" value="1"/>
</dbReference>
<dbReference type="AlphaFoldDB" id="A0A410G9H7"/>
<evidence type="ECO:0000313" key="5">
    <source>
        <dbReference type="EMBL" id="QAA92973.1"/>
    </source>
</evidence>
<dbReference type="EMBL" id="CP022987">
    <property type="protein sequence ID" value="QAA92973.1"/>
    <property type="molecule type" value="Genomic_DNA"/>
</dbReference>
<evidence type="ECO:0000256" key="1">
    <source>
        <dbReference type="ARBA" id="ARBA00004196"/>
    </source>
</evidence>
<proteinExistence type="predicted"/>
<dbReference type="RefSeq" id="WP_128354025.1">
    <property type="nucleotide sequence ID" value="NZ_CP022987.1"/>
</dbReference>
<dbReference type="PANTHER" id="PTHR32347:SF23">
    <property type="entry name" value="BLL5650 PROTEIN"/>
    <property type="match status" value="1"/>
</dbReference>
<gene>
    <name evidence="5" type="ORF">CKA81_03260</name>
</gene>
<organism evidence="5 6">
    <name type="scientific">Pollutimonas thiosulfatoxidans</name>
    <dbReference type="NCBI Taxonomy" id="2028345"/>
    <lineage>
        <taxon>Bacteria</taxon>
        <taxon>Pseudomonadati</taxon>
        <taxon>Pseudomonadota</taxon>
        <taxon>Betaproteobacteria</taxon>
        <taxon>Burkholderiales</taxon>
        <taxon>Alcaligenaceae</taxon>
        <taxon>Pollutimonas</taxon>
    </lineage>
</organism>
<evidence type="ECO:0000313" key="6">
    <source>
        <dbReference type="Proteomes" id="UP000283474"/>
    </source>
</evidence>
<keyword evidence="4" id="KW-0472">Membrane</keyword>
<dbReference type="OrthoDB" id="8439633at2"/>
<dbReference type="PANTHER" id="PTHR32347">
    <property type="entry name" value="EFFLUX SYSTEM COMPONENT YKNX-RELATED"/>
    <property type="match status" value="1"/>
</dbReference>
<keyword evidence="4" id="KW-0812">Transmembrane</keyword>
<protein>
    <submittedName>
        <fullName evidence="5">NHLP bacteriocin system secretion protein</fullName>
    </submittedName>
</protein>
<dbReference type="SUPFAM" id="SSF51230">
    <property type="entry name" value="Single hybrid motif"/>
    <property type="match status" value="1"/>
</dbReference>
<dbReference type="KEGG" id="pus:CKA81_03260"/>
<feature type="coiled-coil region" evidence="3">
    <location>
        <begin position="183"/>
        <end position="242"/>
    </location>
</feature>
<keyword evidence="6" id="KW-1185">Reference proteome</keyword>
<sequence>MSGLFRAAALNKIANPDQLDRTLQVVRPLHTLGVAVVAFIVIGGFVWSIFSTAPLKVLGQGILLSAEGVSLATAPKDGRVEDITIEPGDAVQAGQVIAIISRPSALDEITAKEAELRDARNVLHAVQAAHDVNQKNQNDLLLTKQRALTERLDKLATQHALLTARRRNENELLNKGYLTAIKVNETDTLLADLESRIATAQNDRRELQVARLVDEAQKQKEIQDIAVRVYSLEQQRENLQREYERNRYVRAPVTGTAVEFSVNEGALVSMGQAIVRLLAADAGAHGRLEAIIFVSNTDGKKIKPGMSANIMPSTTKPEKDGFIRGTVLEVAQIPSSREGIMRRLQNAALVDTLLKSGAPFEVEIGLETDPASPSGYLWSSGRGPDISIDVGTMASADVVVGKRRVISLALPVFDHIFRWLEAY</sequence>
<accession>A0A410G9H7</accession>
<keyword evidence="2 3" id="KW-0175">Coiled coil</keyword>
<name>A0A410G9H7_9BURK</name>
<evidence type="ECO:0000256" key="3">
    <source>
        <dbReference type="SAM" id="Coils"/>
    </source>
</evidence>
<keyword evidence="4" id="KW-1133">Transmembrane helix</keyword>
<dbReference type="InterPro" id="IPR022275">
    <property type="entry name" value="NHPM_bacteriocin_SS_HylD"/>
</dbReference>
<comment type="subcellular location">
    <subcellularLocation>
        <location evidence="1">Cell envelope</location>
    </subcellularLocation>
</comment>
<reference evidence="5 6" key="1">
    <citation type="submission" date="2017-08" db="EMBL/GenBank/DDBJ databases">
        <authorList>
            <person name="Park S.-J."/>
            <person name="Kim H."/>
        </authorList>
    </citation>
    <scope>NUCLEOTIDE SEQUENCE [LARGE SCALE GENOMIC DNA]</scope>
    <source>
        <strain evidence="6">ye3</strain>
    </source>
</reference>
<dbReference type="PRINTS" id="PR01490">
    <property type="entry name" value="RTXTOXIND"/>
</dbReference>
<dbReference type="Proteomes" id="UP000283474">
    <property type="component" value="Chromosome"/>
</dbReference>
<dbReference type="NCBIfam" id="TIGR03794">
    <property type="entry name" value="NHLM_micro_HlyD"/>
    <property type="match status" value="1"/>
</dbReference>